<evidence type="ECO:0000313" key="3">
    <source>
        <dbReference type="EMBL" id="GFH49073.1"/>
    </source>
</evidence>
<reference evidence="3 4" key="1">
    <citation type="journal article" date="2021" name="Sci. Rep.">
        <title>The genome of the diatom Chaetoceros tenuissimus carries an ancient integrated fragment of an extant virus.</title>
        <authorList>
            <person name="Hongo Y."/>
            <person name="Kimura K."/>
            <person name="Takaki Y."/>
            <person name="Yoshida Y."/>
            <person name="Baba S."/>
            <person name="Kobayashi G."/>
            <person name="Nagasaki K."/>
            <person name="Hano T."/>
            <person name="Tomaru Y."/>
        </authorList>
    </citation>
    <scope>NUCLEOTIDE SEQUENCE [LARGE SCALE GENOMIC DNA]</scope>
    <source>
        <strain evidence="3 4">NIES-3715</strain>
    </source>
</reference>
<keyword evidence="4" id="KW-1185">Reference proteome</keyword>
<accession>A0AAD3CN89</accession>
<proteinExistence type="predicted"/>
<gene>
    <name evidence="3" type="ORF">CTEN210_05549</name>
</gene>
<feature type="region of interest" description="Disordered" evidence="1">
    <location>
        <begin position="718"/>
        <end position="746"/>
    </location>
</feature>
<protein>
    <submittedName>
        <fullName evidence="3">Uncharacterized protein</fullName>
    </submittedName>
</protein>
<dbReference type="EMBL" id="BLLK01000032">
    <property type="protein sequence ID" value="GFH49073.1"/>
    <property type="molecule type" value="Genomic_DNA"/>
</dbReference>
<evidence type="ECO:0000256" key="2">
    <source>
        <dbReference type="SAM" id="Phobius"/>
    </source>
</evidence>
<evidence type="ECO:0000256" key="1">
    <source>
        <dbReference type="SAM" id="MobiDB-lite"/>
    </source>
</evidence>
<feature type="compositionally biased region" description="Polar residues" evidence="1">
    <location>
        <begin position="725"/>
        <end position="736"/>
    </location>
</feature>
<sequence length="2113" mass="235698">MKFSIASMFLVMMPQIRSETQSTFFPKTTLFGGPSPNGWNTTFDVDEVSNLAIDMAWMYEHVEINKRYDTYAIGSRSNQNITLKSLGKRMARFVVEDPVINYHMNCFNAIGRLSNEGEGMFDERGIEDFADTLITDLFYVEDESEPIRGIEKEGVLIFNIWMEIYHNLYSAVRSCQSRSDDSETRKNSMLYHLDKAMALWIGRFQSHGDNNKGTMFYNLVERIAIHFNQDHGEAFTNSQFLQLMKNMRQTVSDGKCDHGGFDEGNIGYHEMYTLFQKTVSAMNVPLVQSLMHSIAIGSNKKLIELYLIAIMPQLRACNLDYFDYLLRYIEMLSTGEYGSGDLVDLVLQVQRMYSCLGVSCSAIGIHSTGLYCDDDDISSQTSFAGYKPEYDVGHLAKFDRDVNQIKILLEEKNLHSAKELYRKGANVVDENSSVLSLQKIALNSDVDYTSNDNMRIYKMFESFYGNRPQYSDDILLHAIEDKTLSQYTVPTLMKALALPHYAIRSFFASVDTCMENPYQAEEFWDKGVAILVGSIESQNLGNLDGGSRNGMAWLSMSKEYCQHFECDFGGSAPAHVAIFEHLELGRQAIEKADCQGVKKRVSYLESLIMTPVLQGLLYHSALRSNVGGDDNFAHTFAFAKSVMPLLIAREENYKDIIGNSVYMAGDFDATPLWLVVTNSFQDFGVSCEQMGYDTLGILNQDTSFCDLIETVTEFPTAAPIPGQSRMPTRNPTSAPTTEDAGNEINPSILNGYQFNDPADSLKKAKLALDLRDLLYLRGHVDVEHEKALKIYNHKTHSDASLKELSDGMKSVMWNNPFFIFYVNAFRFDPLFAQLGDDPDASAEVYANRIIVDALIAGEDIGLAIEAMVTLTVWMHVVQNLHQSLSFCETSADNYSFAESAGTSVDTALAYYVGVSQSKGRADGYLLYNLAQKSGKIFGTFNAENGEANANTHILRLMKELKEKSSQCDGSPVHVQDMRLKVGSIIKYLNVPLIQSFYYQLTVAEKTDKSSFYATLYGLATLPQVASCQPSDYFYLTHEITENGLHVANVKNLKDTLRKTYDCFGVSCFDIHGEGSPLCREYKRIPNTYAGFSPLEDVTLSARIDRDILRMNILMSEDSWGAATDYYTYGHLTHAPDTSSFQSLARDSTWKQNPFYMKSQKYHNDEEMFADNLIQAALRGEIAPFDDARKEIVLRSLQTLVLIPAGVGFLYRTTISDQECSLSNWERGASYLIGTLEGQAWGGDEAGNGVSFYDLAKEMCDDFGTCTRSGDADMNVRLISLLKGGDDLTAAKSCGTLSNMIESKIFPAIMIPIIQGAIRYAANDENNGDAFVFSHAVLPFVSNYNIDAANIIKDVLENPITTPNTPIAIVVDAFETVVKSMKINCFEIGSLHGNDYFSTCGEDTFDPLQSSDLSGGLYITKTYVDDRAKIGLDVKEMIERLELSDIAGAKMIYESGWNSEIPDSTGKAIGTRSLASFSNNTSILMGEEPVYNLYRYALEDVLEDDQSVAYGHNIVESYFDTNIWGYGHETLAAEAAVALNMWGFIVHKVYETLDLCVNQGLAKDDNGVHSIDEAVAYWIGSNQETGSKTSGYLLYRLAEEGGGYFDIAQEAGQTETNEKILRLFKEAALQLTFTDACVEGDVAIETLGATVEKLVAQMTIPLLQHLIYNLKKNDRKRVKMYAFAVVPLIAPCAQDTYDFLKYKLLLSNYEVYEVDTLIDAIQSTYSCLGLKCRDIGVLKEYITPVCIDRGELKPLAGYVPSTDVREFSDLDVDIRYIDIMMQRRAYDAALKIYSFGKHSTIATNGDKSVLALRSLAITTGRTVVPSFKVFTEYFSKFGMEYADDMIRLQMSAPVSEVSDEQRRALVVTGLKYEVLVFAALQKLYSAAEGCSAENNIRFEAAMQEWDVGAAMIVGSNQSPYSNGDLLYNLAVSMCPTFNTCDPETGNAKINQKIEEALFAGSYQLRFKQCESVRNYAKTIEDFMKVPLIQATLHFAIKNEDLDAGTQSADLAEGYVFSRSILPYLNQANPSAASIISRNLNFQFTSKPVEDGSKKVFTAMKDAIESTSIDCRDIGYIESGQNVCPRGMLHSSSSRVGLYLSSSIVLIATFLFVVV</sequence>
<evidence type="ECO:0000313" key="4">
    <source>
        <dbReference type="Proteomes" id="UP001054902"/>
    </source>
</evidence>
<keyword evidence="2" id="KW-0812">Transmembrane</keyword>
<keyword evidence="2" id="KW-1133">Transmembrane helix</keyword>
<name>A0AAD3CN89_9STRA</name>
<dbReference type="Proteomes" id="UP001054902">
    <property type="component" value="Unassembled WGS sequence"/>
</dbReference>
<organism evidence="3 4">
    <name type="scientific">Chaetoceros tenuissimus</name>
    <dbReference type="NCBI Taxonomy" id="426638"/>
    <lineage>
        <taxon>Eukaryota</taxon>
        <taxon>Sar</taxon>
        <taxon>Stramenopiles</taxon>
        <taxon>Ochrophyta</taxon>
        <taxon>Bacillariophyta</taxon>
        <taxon>Coscinodiscophyceae</taxon>
        <taxon>Chaetocerotophycidae</taxon>
        <taxon>Chaetocerotales</taxon>
        <taxon>Chaetocerotaceae</taxon>
        <taxon>Chaetoceros</taxon>
    </lineage>
</organism>
<keyword evidence="2" id="KW-0472">Membrane</keyword>
<comment type="caution">
    <text evidence="3">The sequence shown here is derived from an EMBL/GenBank/DDBJ whole genome shotgun (WGS) entry which is preliminary data.</text>
</comment>
<feature type="transmembrane region" description="Helical" evidence="2">
    <location>
        <begin position="2094"/>
        <end position="2112"/>
    </location>
</feature>